<accession>A0A1F7RVV8</accession>
<protein>
    <recommendedName>
        <fullName evidence="1">Polymerase beta nucleotidyltransferase domain-containing protein</fullName>
    </recommendedName>
</protein>
<evidence type="ECO:0000259" key="1">
    <source>
        <dbReference type="Pfam" id="PF18765"/>
    </source>
</evidence>
<dbReference type="Gene3D" id="3.30.460.10">
    <property type="entry name" value="Beta Polymerase, domain 2"/>
    <property type="match status" value="1"/>
</dbReference>
<sequence length="110" mass="12682">MVNAEIEQIISKFVNAVILKGIHIEKVILYGSFASNRAHKDSDIDIAIISSDFGKDRYEEGKKLLQIAWRVDPRLAPIPISLESYKKDTWIPLIYEIREKGIELTKEIRK</sequence>
<dbReference type="Pfam" id="PF18765">
    <property type="entry name" value="Polbeta"/>
    <property type="match status" value="1"/>
</dbReference>
<dbReference type="InterPro" id="IPR043519">
    <property type="entry name" value="NT_sf"/>
</dbReference>
<dbReference type="InterPro" id="IPR041633">
    <property type="entry name" value="Polbeta"/>
</dbReference>
<dbReference type="PANTHER" id="PTHR43449:SF1">
    <property type="entry name" value="POLYMERASE BETA NUCLEOTIDYLTRANSFERASE DOMAIN-CONTAINING PROTEIN"/>
    <property type="match status" value="1"/>
</dbReference>
<feature type="domain" description="Polymerase beta nucleotidyltransferase" evidence="1">
    <location>
        <begin position="22"/>
        <end position="105"/>
    </location>
</feature>
<gene>
    <name evidence="2" type="ORF">A2149_06810</name>
</gene>
<evidence type="ECO:0000313" key="3">
    <source>
        <dbReference type="Proteomes" id="UP000178435"/>
    </source>
</evidence>
<reference evidence="2 3" key="1">
    <citation type="journal article" date="2016" name="Nat. Commun.">
        <title>Thousands of microbial genomes shed light on interconnected biogeochemical processes in an aquifer system.</title>
        <authorList>
            <person name="Anantharaman K."/>
            <person name="Brown C.T."/>
            <person name="Hug L.A."/>
            <person name="Sharon I."/>
            <person name="Castelle C.J."/>
            <person name="Probst A.J."/>
            <person name="Thomas B.C."/>
            <person name="Singh A."/>
            <person name="Wilkins M.J."/>
            <person name="Karaoz U."/>
            <person name="Brodie E.L."/>
            <person name="Williams K.H."/>
            <person name="Hubbard S.S."/>
            <person name="Banfield J.F."/>
        </authorList>
    </citation>
    <scope>NUCLEOTIDE SEQUENCE [LARGE SCALE GENOMIC DNA]</scope>
</reference>
<dbReference type="Proteomes" id="UP000178435">
    <property type="component" value="Unassembled WGS sequence"/>
</dbReference>
<dbReference type="PANTHER" id="PTHR43449">
    <property type="entry name" value="NUCLEOTIDYLTRANSFERASE"/>
    <property type="match status" value="1"/>
</dbReference>
<dbReference type="AlphaFoldDB" id="A0A1F7RVV8"/>
<dbReference type="EMBL" id="MGDF01000089">
    <property type="protein sequence ID" value="OGL45540.1"/>
    <property type="molecule type" value="Genomic_DNA"/>
</dbReference>
<comment type="caution">
    <text evidence="2">The sequence shown here is derived from an EMBL/GenBank/DDBJ whole genome shotgun (WGS) entry which is preliminary data.</text>
</comment>
<dbReference type="CDD" id="cd05403">
    <property type="entry name" value="NT_KNTase_like"/>
    <property type="match status" value="1"/>
</dbReference>
<organism evidence="2 3">
    <name type="scientific">Candidatus Schekmanbacteria bacterium RBG_16_38_11</name>
    <dbReference type="NCBI Taxonomy" id="1817880"/>
    <lineage>
        <taxon>Bacteria</taxon>
        <taxon>Candidatus Schekmaniibacteriota</taxon>
    </lineage>
</organism>
<proteinExistence type="predicted"/>
<dbReference type="SUPFAM" id="SSF81301">
    <property type="entry name" value="Nucleotidyltransferase"/>
    <property type="match status" value="1"/>
</dbReference>
<name>A0A1F7RVV8_9BACT</name>
<evidence type="ECO:0000313" key="2">
    <source>
        <dbReference type="EMBL" id="OGL45540.1"/>
    </source>
</evidence>